<dbReference type="GO" id="GO:0019878">
    <property type="term" value="P:lysine biosynthetic process via aminoadipic acid"/>
    <property type="evidence" value="ECO:0007669"/>
    <property type="project" value="TreeGrafter"/>
</dbReference>
<sequence>MRIIVVLLSFGGKSMIDVYTLDTHFFSVAGKTVHVEVLLNKIFEERGLAVPVKIKKNRYGKPFLKEYPSLHFNGSHSGDYLVCAVSQSPVGVDVQRIDRTKQVMPLAARFMAPAEVCGLESLDGETQTRAFYRLWAQKESYMKYRGMGFALPLSAFEIQRESGEYQVLDQGSPAEGVFLRSLGLAPDYELWVCGEEPAVREIEFGVL</sequence>
<accession>A0A4P9C901</accession>
<evidence type="ECO:0000256" key="2">
    <source>
        <dbReference type="ARBA" id="ARBA00022679"/>
    </source>
</evidence>
<evidence type="ECO:0000256" key="1">
    <source>
        <dbReference type="ARBA" id="ARBA00010990"/>
    </source>
</evidence>
<dbReference type="GO" id="GO:0008897">
    <property type="term" value="F:holo-[acyl-carrier-protein] synthase activity"/>
    <property type="evidence" value="ECO:0007669"/>
    <property type="project" value="InterPro"/>
</dbReference>
<dbReference type="Gene3D" id="3.90.470.20">
    <property type="entry name" value="4'-phosphopantetheinyl transferase domain"/>
    <property type="match status" value="1"/>
</dbReference>
<dbReference type="KEGG" id="emt:CPZ25_012055"/>
<dbReference type="InterPro" id="IPR037143">
    <property type="entry name" value="4-PPantetheinyl_Trfase_dom_sf"/>
</dbReference>
<dbReference type="Pfam" id="PF01648">
    <property type="entry name" value="ACPS"/>
    <property type="match status" value="1"/>
</dbReference>
<keyword evidence="5" id="KW-1185">Reference proteome</keyword>
<keyword evidence="2" id="KW-0808">Transferase</keyword>
<feature type="domain" description="4'-phosphopantetheinyl transferase" evidence="3">
    <location>
        <begin position="89"/>
        <end position="168"/>
    </location>
</feature>
<dbReference type="AlphaFoldDB" id="A0A4P9C901"/>
<dbReference type="PANTHER" id="PTHR12215">
    <property type="entry name" value="PHOSPHOPANTETHEINE TRANSFERASE"/>
    <property type="match status" value="1"/>
</dbReference>
<comment type="similarity">
    <text evidence="1">Belongs to the P-Pant transferase superfamily. Gsp/Sfp/HetI/AcpT family.</text>
</comment>
<organism evidence="4 5">
    <name type="scientific">Eubacterium maltosivorans</name>
    <dbReference type="NCBI Taxonomy" id="2041044"/>
    <lineage>
        <taxon>Bacteria</taxon>
        <taxon>Bacillati</taxon>
        <taxon>Bacillota</taxon>
        <taxon>Clostridia</taxon>
        <taxon>Eubacteriales</taxon>
        <taxon>Eubacteriaceae</taxon>
        <taxon>Eubacterium</taxon>
    </lineage>
</organism>
<dbReference type="GO" id="GO:0005829">
    <property type="term" value="C:cytosol"/>
    <property type="evidence" value="ECO:0007669"/>
    <property type="project" value="TreeGrafter"/>
</dbReference>
<reference evidence="4 5" key="1">
    <citation type="submission" date="2018-05" db="EMBL/GenBank/DDBJ databases">
        <title>Genome comparison of Eubacterium sp.</title>
        <authorList>
            <person name="Feng Y."/>
            <person name="Sanchez-Andrea I."/>
            <person name="Stams A.J.M."/>
            <person name="De Vos W.M."/>
        </authorList>
    </citation>
    <scope>NUCLEOTIDE SEQUENCE [LARGE SCALE GENOMIC DNA]</scope>
    <source>
        <strain evidence="4 5">YI</strain>
    </source>
</reference>
<dbReference type="InterPro" id="IPR050559">
    <property type="entry name" value="P-Pant_transferase_sf"/>
</dbReference>
<evidence type="ECO:0000259" key="3">
    <source>
        <dbReference type="Pfam" id="PF01648"/>
    </source>
</evidence>
<dbReference type="GO" id="GO:0000287">
    <property type="term" value="F:magnesium ion binding"/>
    <property type="evidence" value="ECO:0007669"/>
    <property type="project" value="InterPro"/>
</dbReference>
<dbReference type="SUPFAM" id="SSF56214">
    <property type="entry name" value="4'-phosphopantetheinyl transferase"/>
    <property type="match status" value="2"/>
</dbReference>
<proteinExistence type="inferred from homology"/>
<dbReference type="Proteomes" id="UP000218387">
    <property type="component" value="Chromosome"/>
</dbReference>
<name>A0A4P9C901_EUBML</name>
<dbReference type="InterPro" id="IPR008278">
    <property type="entry name" value="4-PPantetheinyl_Trfase_dom"/>
</dbReference>
<gene>
    <name evidence="4" type="ORF">CPZ25_012055</name>
</gene>
<dbReference type="PANTHER" id="PTHR12215:SF10">
    <property type="entry name" value="L-AMINOADIPATE-SEMIALDEHYDE DEHYDROGENASE-PHOSPHOPANTETHEINYL TRANSFERASE"/>
    <property type="match status" value="1"/>
</dbReference>
<dbReference type="EMBL" id="CP029487">
    <property type="protein sequence ID" value="QCT72029.1"/>
    <property type="molecule type" value="Genomic_DNA"/>
</dbReference>
<evidence type="ECO:0000313" key="5">
    <source>
        <dbReference type="Proteomes" id="UP000218387"/>
    </source>
</evidence>
<protein>
    <recommendedName>
        <fullName evidence="3">4'-phosphopantetheinyl transferase domain-containing protein</fullName>
    </recommendedName>
</protein>
<evidence type="ECO:0000313" key="4">
    <source>
        <dbReference type="EMBL" id="QCT72029.1"/>
    </source>
</evidence>